<proteinExistence type="inferred from homology"/>
<evidence type="ECO:0008006" key="5">
    <source>
        <dbReference type="Google" id="ProtNLM"/>
    </source>
</evidence>
<dbReference type="SUPFAM" id="SSF51735">
    <property type="entry name" value="NAD(P)-binding Rossmann-fold domains"/>
    <property type="match status" value="1"/>
</dbReference>
<dbReference type="PANTHER" id="PTHR24321:SF8">
    <property type="entry name" value="ESTRADIOL 17-BETA-DEHYDROGENASE 8-RELATED"/>
    <property type="match status" value="1"/>
</dbReference>
<dbReference type="PANTHER" id="PTHR24321">
    <property type="entry name" value="DEHYDROGENASES, SHORT CHAIN"/>
    <property type="match status" value="1"/>
</dbReference>
<gene>
    <name evidence="3" type="ORF">HMPREF0493_1144</name>
</gene>
<accession>D4YUD3</accession>
<evidence type="ECO:0000256" key="2">
    <source>
        <dbReference type="ARBA" id="ARBA00023002"/>
    </source>
</evidence>
<dbReference type="eggNOG" id="COG1028">
    <property type="taxonomic scope" value="Bacteria"/>
</dbReference>
<evidence type="ECO:0000256" key="1">
    <source>
        <dbReference type="ARBA" id="ARBA00006484"/>
    </source>
</evidence>
<dbReference type="Proteomes" id="UP000004069">
    <property type="component" value="Unassembled WGS sequence"/>
</dbReference>
<evidence type="ECO:0000313" key="4">
    <source>
        <dbReference type="Proteomes" id="UP000004069"/>
    </source>
</evidence>
<keyword evidence="4" id="KW-1185">Reference proteome</keyword>
<reference evidence="3 4" key="1">
    <citation type="submission" date="2010-04" db="EMBL/GenBank/DDBJ databases">
        <authorList>
            <person name="Muzny D."/>
            <person name="Qin X."/>
            <person name="Deng J."/>
            <person name="Jiang H."/>
            <person name="Liu Y."/>
            <person name="Qu J."/>
            <person name="Song X.-Z."/>
            <person name="Zhang L."/>
            <person name="Thornton R."/>
            <person name="Coyle M."/>
            <person name="Francisco L."/>
            <person name="Jackson L."/>
            <person name="Javaid M."/>
            <person name="Korchina V."/>
            <person name="Kovar C."/>
            <person name="Mata R."/>
            <person name="Mathew T."/>
            <person name="Ngo R."/>
            <person name="Nguyen L."/>
            <person name="Nguyen N."/>
            <person name="Okwuonu G."/>
            <person name="Ongeri F."/>
            <person name="Pham C."/>
            <person name="Simmons D."/>
            <person name="Wilczek-Boney K."/>
            <person name="Hale W."/>
            <person name="Jakkamsetti A."/>
            <person name="Pham P."/>
            <person name="Ruth R."/>
            <person name="San Lucas F."/>
            <person name="Warren J."/>
            <person name="Zhang J."/>
            <person name="Zhao Z."/>
            <person name="Zhou C."/>
            <person name="Zhu D."/>
            <person name="Lee S."/>
            <person name="Bess C."/>
            <person name="Blankenburg K."/>
            <person name="Forbes L."/>
            <person name="Fu Q."/>
            <person name="Gubbala S."/>
            <person name="Hirani K."/>
            <person name="Jayaseelan J.C."/>
            <person name="Lara F."/>
            <person name="Munidasa M."/>
            <person name="Palculict T."/>
            <person name="Patil S."/>
            <person name="Pu L.-L."/>
            <person name="Saada N."/>
            <person name="Tang L."/>
            <person name="Weissenberger G."/>
            <person name="Zhu Y."/>
            <person name="Hemphill L."/>
            <person name="Shang Y."/>
            <person name="Youmans B."/>
            <person name="Ayvaz T."/>
            <person name="Ross M."/>
            <person name="Santibanez J."/>
            <person name="Aqrawi P."/>
            <person name="Gross S."/>
            <person name="Joshi V."/>
            <person name="Fowler G."/>
            <person name="Nazareth L."/>
            <person name="Reid J."/>
            <person name="Worley K."/>
            <person name="Petrosino J."/>
            <person name="Highlander S."/>
            <person name="Gibbs R."/>
        </authorList>
    </citation>
    <scope>NUCLEOTIDE SEQUENCE [LARGE SCALE GENOMIC DNA]</scope>
    <source>
        <strain evidence="3 4">DSM 11664</strain>
    </source>
</reference>
<sequence length="114" mass="12290">MSSVGAQHPGVNLSLYTGAKAAVENFTRVWAVELAKDKVRVNAIAPGAFKTSIWNKTNLPEDEERAHEQRIIDGIPAHRMGDPREVAALTAFLASRDAAYITGPIYDINGGMGI</sequence>
<dbReference type="InterPro" id="IPR002347">
    <property type="entry name" value="SDR_fam"/>
</dbReference>
<dbReference type="RefSeq" id="WP_006352295.1">
    <property type="nucleotide sequence ID" value="NZ_ADNY01000043.1"/>
</dbReference>
<dbReference type="PRINTS" id="PR00081">
    <property type="entry name" value="GDHRDH"/>
</dbReference>
<dbReference type="PATRIC" id="fig|585524.9.peg.242"/>
<dbReference type="InterPro" id="IPR036291">
    <property type="entry name" value="NAD(P)-bd_dom_sf"/>
</dbReference>
<keyword evidence="2" id="KW-0560">Oxidoreductase</keyword>
<dbReference type="OrthoDB" id="9803333at2"/>
<evidence type="ECO:0000313" key="3">
    <source>
        <dbReference type="EMBL" id="EFG55212.1"/>
    </source>
</evidence>
<comment type="caution">
    <text evidence="3">The sequence shown here is derived from an EMBL/GenBank/DDBJ whole genome shotgun (WGS) entry which is preliminary data.</text>
</comment>
<dbReference type="GO" id="GO:0016491">
    <property type="term" value="F:oxidoreductase activity"/>
    <property type="evidence" value="ECO:0007669"/>
    <property type="project" value="UniProtKB-KW"/>
</dbReference>
<dbReference type="AlphaFoldDB" id="D4YUD3"/>
<dbReference type="Gene3D" id="3.40.50.720">
    <property type="entry name" value="NAD(P)-binding Rossmann-like Domain"/>
    <property type="match status" value="1"/>
</dbReference>
<dbReference type="InterPro" id="IPR020904">
    <property type="entry name" value="Sc_DH/Rdtase_CS"/>
</dbReference>
<protein>
    <recommendedName>
        <fullName evidence="5">3-oxoacyl-[acyl-carrier-protein] reductase</fullName>
    </recommendedName>
</protein>
<dbReference type="PROSITE" id="PS00061">
    <property type="entry name" value="ADH_SHORT"/>
    <property type="match status" value="1"/>
</dbReference>
<dbReference type="Pfam" id="PF13561">
    <property type="entry name" value="adh_short_C2"/>
    <property type="match status" value="1"/>
</dbReference>
<comment type="similarity">
    <text evidence="1">Belongs to the short-chain dehydrogenases/reductases (SDR) family.</text>
</comment>
<dbReference type="CDD" id="cd05233">
    <property type="entry name" value="SDR_c"/>
    <property type="match status" value="1"/>
</dbReference>
<name>D4YUD3_9LACO</name>
<dbReference type="EMBL" id="ADNY01000043">
    <property type="protein sequence ID" value="EFG55212.1"/>
    <property type="molecule type" value="Genomic_DNA"/>
</dbReference>
<organism evidence="3 4">
    <name type="scientific">Lactobacillus amylolyticus DSM 11664</name>
    <dbReference type="NCBI Taxonomy" id="585524"/>
    <lineage>
        <taxon>Bacteria</taxon>
        <taxon>Bacillati</taxon>
        <taxon>Bacillota</taxon>
        <taxon>Bacilli</taxon>
        <taxon>Lactobacillales</taxon>
        <taxon>Lactobacillaceae</taxon>
        <taxon>Lactobacillus</taxon>
    </lineage>
</organism>